<reference evidence="2 3" key="1">
    <citation type="journal article" date="2016" name="Nat. Commun.">
        <title>Thousands of microbial genomes shed light on interconnected biogeochemical processes in an aquifer system.</title>
        <authorList>
            <person name="Anantharaman K."/>
            <person name="Brown C.T."/>
            <person name="Hug L.A."/>
            <person name="Sharon I."/>
            <person name="Castelle C.J."/>
            <person name="Probst A.J."/>
            <person name="Thomas B.C."/>
            <person name="Singh A."/>
            <person name="Wilkins M.J."/>
            <person name="Karaoz U."/>
            <person name="Brodie E.L."/>
            <person name="Williams K.H."/>
            <person name="Hubbard S.S."/>
            <person name="Banfield J.F."/>
        </authorList>
    </citation>
    <scope>NUCLEOTIDE SEQUENCE [LARGE SCALE GENOMIC DNA]</scope>
</reference>
<gene>
    <name evidence="2" type="ORF">A2696_03925</name>
</gene>
<evidence type="ECO:0000313" key="3">
    <source>
        <dbReference type="Proteomes" id="UP000177069"/>
    </source>
</evidence>
<dbReference type="Proteomes" id="UP000177069">
    <property type="component" value="Unassembled WGS sequence"/>
</dbReference>
<dbReference type="Pfam" id="PF01402">
    <property type="entry name" value="RHH_1"/>
    <property type="match status" value="1"/>
</dbReference>
<organism evidence="2 3">
    <name type="scientific">Candidatus Curtissbacteria bacterium RIFCSPHIGHO2_01_FULL_41_13</name>
    <dbReference type="NCBI Taxonomy" id="1797745"/>
    <lineage>
        <taxon>Bacteria</taxon>
        <taxon>Candidatus Curtissiibacteriota</taxon>
    </lineage>
</organism>
<dbReference type="GO" id="GO:0006355">
    <property type="term" value="P:regulation of DNA-templated transcription"/>
    <property type="evidence" value="ECO:0007669"/>
    <property type="project" value="InterPro"/>
</dbReference>
<proteinExistence type="predicted"/>
<sequence>MIPRNTRILSISLPPKIYEDINQMAKNEKKTKSAMIREMVKIYRRWRFERDWSKIRAMGEDIKKKFNIRNEDELLEYIHGD</sequence>
<feature type="domain" description="Ribbon-helix-helix protein CopG" evidence="1">
    <location>
        <begin position="9"/>
        <end position="41"/>
    </location>
</feature>
<dbReference type="Gene3D" id="1.10.1220.10">
    <property type="entry name" value="Met repressor-like"/>
    <property type="match status" value="1"/>
</dbReference>
<protein>
    <recommendedName>
        <fullName evidence="1">Ribbon-helix-helix protein CopG domain-containing protein</fullName>
    </recommendedName>
</protein>
<dbReference type="AlphaFoldDB" id="A0A1F5G160"/>
<evidence type="ECO:0000259" key="1">
    <source>
        <dbReference type="Pfam" id="PF01402"/>
    </source>
</evidence>
<evidence type="ECO:0000313" key="2">
    <source>
        <dbReference type="EMBL" id="OGD85611.1"/>
    </source>
</evidence>
<name>A0A1F5G160_9BACT</name>
<dbReference type="EMBL" id="MFBA01000020">
    <property type="protein sequence ID" value="OGD85611.1"/>
    <property type="molecule type" value="Genomic_DNA"/>
</dbReference>
<dbReference type="InterPro" id="IPR002145">
    <property type="entry name" value="CopG"/>
</dbReference>
<accession>A0A1F5G160</accession>
<comment type="caution">
    <text evidence="2">The sequence shown here is derived from an EMBL/GenBank/DDBJ whole genome shotgun (WGS) entry which is preliminary data.</text>
</comment>
<dbReference type="InterPro" id="IPR013321">
    <property type="entry name" value="Arc_rbn_hlx_hlx"/>
</dbReference>